<evidence type="ECO:0000313" key="3">
    <source>
        <dbReference type="EMBL" id="THF67463.1"/>
    </source>
</evidence>
<protein>
    <submittedName>
        <fullName evidence="3">SRPBCC domain-containing protein</fullName>
    </submittedName>
</protein>
<dbReference type="InterPro" id="IPR013538">
    <property type="entry name" value="ASHA1/2-like_C"/>
</dbReference>
<evidence type="ECO:0000256" key="1">
    <source>
        <dbReference type="ARBA" id="ARBA00006817"/>
    </source>
</evidence>
<dbReference type="InterPro" id="IPR023393">
    <property type="entry name" value="START-like_dom_sf"/>
</dbReference>
<accession>A0A4S4B904</accession>
<dbReference type="AlphaFoldDB" id="A0A4S4B904"/>
<sequence length="152" mass="17454">MPDIRRIHFSVLIHAPVATVWHAMLDPEPYEHWTAAFTPGSRYEGSWEQGQRIRFLAPGGDGMLAEIAENHPQEYLSIRHLGHILQGVEDTDSDAVRAWAPAFENYTFRPVPDGTELLIEQDVTEEFERYLLDAWPRALERLKKLCESGRSI</sequence>
<dbReference type="RefSeq" id="WP_136346872.1">
    <property type="nucleotide sequence ID" value="NZ_SSOC01000001.1"/>
</dbReference>
<dbReference type="CDD" id="cd07814">
    <property type="entry name" value="SRPBCC_CalC_Aha1-like"/>
    <property type="match status" value="1"/>
</dbReference>
<gene>
    <name evidence="3" type="ORF">E6C76_03610</name>
</gene>
<keyword evidence="4" id="KW-1185">Reference proteome</keyword>
<dbReference type="SUPFAM" id="SSF55961">
    <property type="entry name" value="Bet v1-like"/>
    <property type="match status" value="1"/>
</dbReference>
<comment type="similarity">
    <text evidence="1">Belongs to the AHA1 family.</text>
</comment>
<organism evidence="3 4">
    <name type="scientific">Pseudothauera nasutitermitis</name>
    <dbReference type="NCBI Taxonomy" id="2565930"/>
    <lineage>
        <taxon>Bacteria</taxon>
        <taxon>Pseudomonadati</taxon>
        <taxon>Pseudomonadota</taxon>
        <taxon>Betaproteobacteria</taxon>
        <taxon>Rhodocyclales</taxon>
        <taxon>Zoogloeaceae</taxon>
        <taxon>Pseudothauera</taxon>
    </lineage>
</organism>
<dbReference type="OrthoDB" id="6388102at2"/>
<name>A0A4S4B904_9RHOO</name>
<dbReference type="Pfam" id="PF08327">
    <property type="entry name" value="AHSA1"/>
    <property type="match status" value="1"/>
</dbReference>
<feature type="domain" description="Activator of Hsp90 ATPase homologue 1/2-like C-terminal" evidence="2">
    <location>
        <begin position="15"/>
        <end position="146"/>
    </location>
</feature>
<proteinExistence type="inferred from homology"/>
<evidence type="ECO:0000313" key="4">
    <source>
        <dbReference type="Proteomes" id="UP000308430"/>
    </source>
</evidence>
<dbReference type="Gene3D" id="3.30.530.20">
    <property type="match status" value="1"/>
</dbReference>
<comment type="caution">
    <text evidence="3">The sequence shown here is derived from an EMBL/GenBank/DDBJ whole genome shotgun (WGS) entry which is preliminary data.</text>
</comment>
<evidence type="ECO:0000259" key="2">
    <source>
        <dbReference type="Pfam" id="PF08327"/>
    </source>
</evidence>
<reference evidence="3 4" key="1">
    <citation type="submission" date="2019-04" db="EMBL/GenBank/DDBJ databases">
        <title>Azoarcus nasutitermitis sp. nov. isolated from termite nest.</title>
        <authorList>
            <person name="Lin S.-Y."/>
            <person name="Hameed A."/>
            <person name="Hsu Y.-H."/>
            <person name="Young C.-C."/>
        </authorList>
    </citation>
    <scope>NUCLEOTIDE SEQUENCE [LARGE SCALE GENOMIC DNA]</scope>
    <source>
        <strain evidence="3 4">CC-YHH838</strain>
    </source>
</reference>
<dbReference type="EMBL" id="SSOC01000001">
    <property type="protein sequence ID" value="THF67463.1"/>
    <property type="molecule type" value="Genomic_DNA"/>
</dbReference>
<dbReference type="Proteomes" id="UP000308430">
    <property type="component" value="Unassembled WGS sequence"/>
</dbReference>